<keyword evidence="3" id="KW-1185">Reference proteome</keyword>
<evidence type="ECO:0000256" key="1">
    <source>
        <dbReference type="SAM" id="SignalP"/>
    </source>
</evidence>
<evidence type="ECO:0000313" key="3">
    <source>
        <dbReference type="Proteomes" id="UP000254808"/>
    </source>
</evidence>
<dbReference type="Pfam" id="PF07396">
    <property type="entry name" value="Porin_O_P"/>
    <property type="match status" value="1"/>
</dbReference>
<dbReference type="RefSeq" id="WP_240644792.1">
    <property type="nucleotide sequence ID" value="NZ_CP027806.1"/>
</dbReference>
<dbReference type="InterPro" id="IPR023614">
    <property type="entry name" value="Porin_dom_sf"/>
</dbReference>
<protein>
    <submittedName>
        <fullName evidence="2">Phosphate-selective porin O and P</fullName>
    </submittedName>
</protein>
<sequence length="416" mass="47262">MRHFLAGFIMAAGFLFAGFSQPVLAQESERVLRDLEIRIPSLPHYSFGRGLGLTTPDSTYQVNIRFRMQNRATFQTFSDRDDSVEAVVRRLRLRFDGFVGDPRFLYAIQLSFSPGDVGAIQPGENINIIRDAVFYYRPDAHWSFGFGQTKLPGNRQRVNSSGALQLTDRSVNNAAFTIDRDYGVFANYGREDQNRFSYNLRTAISTGDGRNYTRNPDTDLAYTARLELMPLGAFLKNGTMFEGDLAREQTPKLLLGGTVHYNMGAKRAQGQLGSDTSAKRDLRVIHLDAMLKYQGWALMAAWMSRQTDDPVIALPDGDTGAVRETAYLVGTGYDLQLSYLFPSDYELIARYSSHNPEKEVRPFFRPREQFSAGITRYVWEHALKLQLELTHDRFPRTDFADAREGTYVRFQIEIGI</sequence>
<dbReference type="Gene3D" id="2.40.160.10">
    <property type="entry name" value="Porin"/>
    <property type="match status" value="1"/>
</dbReference>
<feature type="chain" id="PRO_5017080502" evidence="1">
    <location>
        <begin position="26"/>
        <end position="416"/>
    </location>
</feature>
<feature type="signal peptide" evidence="1">
    <location>
        <begin position="1"/>
        <end position="25"/>
    </location>
</feature>
<dbReference type="KEGG" id="cprv:CYPRO_3310"/>
<accession>A0A345UPZ1</accession>
<keyword evidence="1" id="KW-0732">Signal</keyword>
<dbReference type="SUPFAM" id="SSF56935">
    <property type="entry name" value="Porins"/>
    <property type="match status" value="1"/>
</dbReference>
<gene>
    <name evidence="2" type="ORF">CYPRO_3310</name>
</gene>
<organism evidence="2 3">
    <name type="scientific">Cyclonatronum proteinivorum</name>
    <dbReference type="NCBI Taxonomy" id="1457365"/>
    <lineage>
        <taxon>Bacteria</taxon>
        <taxon>Pseudomonadati</taxon>
        <taxon>Balneolota</taxon>
        <taxon>Balneolia</taxon>
        <taxon>Balneolales</taxon>
        <taxon>Cyclonatronaceae</taxon>
        <taxon>Cyclonatronum</taxon>
    </lineage>
</organism>
<dbReference type="AlphaFoldDB" id="A0A345UPZ1"/>
<proteinExistence type="predicted"/>
<name>A0A345UPZ1_9BACT</name>
<reference evidence="2 3" key="1">
    <citation type="submission" date="2018-03" db="EMBL/GenBank/DDBJ databases">
        <title>Phenotypic and genomic properties of Cyclonatronum proteinivorum gen. nov., sp. nov., a haloalkaliphilic bacteroidete from soda lakes possessing Na+-translocating rhodopsin.</title>
        <authorList>
            <person name="Toshchakov S.V."/>
            <person name="Korzhenkov A."/>
            <person name="Samarov N.I."/>
            <person name="Kublanov I.V."/>
            <person name="Muntyan M.S."/>
            <person name="Sorokin D.Y."/>
        </authorList>
    </citation>
    <scope>NUCLEOTIDE SEQUENCE [LARGE SCALE GENOMIC DNA]</scope>
    <source>
        <strain evidence="2 3">Omega</strain>
    </source>
</reference>
<dbReference type="InterPro" id="IPR010870">
    <property type="entry name" value="Porin_O/P"/>
</dbReference>
<dbReference type="Proteomes" id="UP000254808">
    <property type="component" value="Chromosome"/>
</dbReference>
<dbReference type="EMBL" id="CP027806">
    <property type="protein sequence ID" value="AXJ02543.1"/>
    <property type="molecule type" value="Genomic_DNA"/>
</dbReference>
<evidence type="ECO:0000313" key="2">
    <source>
        <dbReference type="EMBL" id="AXJ02543.1"/>
    </source>
</evidence>